<evidence type="ECO:0000256" key="9">
    <source>
        <dbReference type="RuleBase" id="RU363100"/>
    </source>
</evidence>
<keyword evidence="3 9" id="KW-0813">Transport</keyword>
<sequence length="121" mass="13297">MTAVASQSAFSKFLNSPAGPKTIHFWAPAMKWALVIAGISDLKRPAENLSMAQNLSLVATGLIWTRYSMVIIPKNYTLATVNVFVASTGLMQVGRIINYRMSDEYKQKQKVEQEAASVKSA</sequence>
<keyword evidence="7 9" id="KW-0496">Mitochondrion</keyword>
<keyword evidence="6" id="KW-1133">Transmembrane helix</keyword>
<proteinExistence type="inferred from homology"/>
<comment type="function">
    <text evidence="9">Mediates the uptake of pyruvate into mitochondria.</text>
</comment>
<comment type="similarity">
    <text evidence="2 9">Belongs to the mitochondrial pyruvate carrier (MPC) (TC 2.A.105) family.</text>
</comment>
<evidence type="ECO:0000313" key="10">
    <source>
        <dbReference type="EMBL" id="CDS03793.1"/>
    </source>
</evidence>
<keyword evidence="8" id="KW-0472">Membrane</keyword>
<keyword evidence="5 9" id="KW-0999">Mitochondrion inner membrane</keyword>
<dbReference type="GO" id="GO:0006850">
    <property type="term" value="P:pyruvate import into mitochondria"/>
    <property type="evidence" value="ECO:0007669"/>
    <property type="project" value="InterPro"/>
</dbReference>
<protein>
    <recommendedName>
        <fullName evidence="9">Mitochondrial pyruvate carrier</fullName>
    </recommendedName>
</protein>
<accession>A0A077WC64</accession>
<keyword evidence="4" id="KW-0812">Transmembrane</keyword>
<dbReference type="OrthoDB" id="869189at2759"/>
<evidence type="ECO:0000256" key="6">
    <source>
        <dbReference type="ARBA" id="ARBA00022989"/>
    </source>
</evidence>
<dbReference type="GO" id="GO:0005743">
    <property type="term" value="C:mitochondrial inner membrane"/>
    <property type="evidence" value="ECO:0007669"/>
    <property type="project" value="UniProtKB-SubCell"/>
</dbReference>
<evidence type="ECO:0000256" key="3">
    <source>
        <dbReference type="ARBA" id="ARBA00022448"/>
    </source>
</evidence>
<name>A0A077WC64_9FUNG</name>
<evidence type="ECO:0000256" key="5">
    <source>
        <dbReference type="ARBA" id="ARBA00022792"/>
    </source>
</evidence>
<evidence type="ECO:0000256" key="8">
    <source>
        <dbReference type="ARBA" id="ARBA00023136"/>
    </source>
</evidence>
<evidence type="ECO:0000256" key="1">
    <source>
        <dbReference type="ARBA" id="ARBA00004448"/>
    </source>
</evidence>
<dbReference type="Pfam" id="PF03650">
    <property type="entry name" value="MPC"/>
    <property type="match status" value="1"/>
</dbReference>
<evidence type="ECO:0000256" key="4">
    <source>
        <dbReference type="ARBA" id="ARBA00022692"/>
    </source>
</evidence>
<evidence type="ECO:0000256" key="7">
    <source>
        <dbReference type="ARBA" id="ARBA00023128"/>
    </source>
</evidence>
<organism evidence="10">
    <name type="scientific">Lichtheimia ramosa</name>
    <dbReference type="NCBI Taxonomy" id="688394"/>
    <lineage>
        <taxon>Eukaryota</taxon>
        <taxon>Fungi</taxon>
        <taxon>Fungi incertae sedis</taxon>
        <taxon>Mucoromycota</taxon>
        <taxon>Mucoromycotina</taxon>
        <taxon>Mucoromycetes</taxon>
        <taxon>Mucorales</taxon>
        <taxon>Lichtheimiaceae</taxon>
        <taxon>Lichtheimia</taxon>
    </lineage>
</organism>
<reference evidence="10" key="1">
    <citation type="journal article" date="2014" name="Genome Announc.">
        <title>De novo whole-genome sequence and genome annotation of Lichtheimia ramosa.</title>
        <authorList>
            <person name="Linde J."/>
            <person name="Schwartze V."/>
            <person name="Binder U."/>
            <person name="Lass-Florl C."/>
            <person name="Voigt K."/>
            <person name="Horn F."/>
        </authorList>
    </citation>
    <scope>NUCLEOTIDE SEQUENCE</scope>
    <source>
        <strain evidence="10">JMRC FSU:6197</strain>
    </source>
</reference>
<comment type="subcellular location">
    <subcellularLocation>
        <location evidence="1 9">Mitochondrion inner membrane</location>
        <topology evidence="1 9">Multi-pass membrane protein</topology>
    </subcellularLocation>
</comment>
<dbReference type="PANTHER" id="PTHR14154">
    <property type="entry name" value="UPF0041 BRAIN PROTEIN 44-RELATED"/>
    <property type="match status" value="1"/>
</dbReference>
<dbReference type="AlphaFoldDB" id="A0A077WC64"/>
<gene>
    <name evidence="10" type="ORF">LRAMOSA06748</name>
</gene>
<dbReference type="EMBL" id="LK023314">
    <property type="protein sequence ID" value="CDS03793.1"/>
    <property type="molecule type" value="Genomic_DNA"/>
</dbReference>
<dbReference type="InterPro" id="IPR005336">
    <property type="entry name" value="MPC"/>
</dbReference>
<evidence type="ECO:0000256" key="2">
    <source>
        <dbReference type="ARBA" id="ARBA00006416"/>
    </source>
</evidence>